<protein>
    <submittedName>
        <fullName evidence="2">Uncharacterized protein</fullName>
    </submittedName>
</protein>
<name>A0A8H4LRI6_9HYPO</name>
<evidence type="ECO:0000313" key="3">
    <source>
        <dbReference type="Proteomes" id="UP000554235"/>
    </source>
</evidence>
<proteinExistence type="predicted"/>
<evidence type="ECO:0000256" key="1">
    <source>
        <dbReference type="SAM" id="MobiDB-lite"/>
    </source>
</evidence>
<dbReference type="OrthoDB" id="5130748at2759"/>
<dbReference type="AlphaFoldDB" id="A0A8H4LRI6"/>
<evidence type="ECO:0000313" key="2">
    <source>
        <dbReference type="EMBL" id="KAF4472805.1"/>
    </source>
</evidence>
<comment type="caution">
    <text evidence="2">The sequence shown here is derived from an EMBL/GenBank/DDBJ whole genome shotgun (WGS) entry which is preliminary data.</text>
</comment>
<sequence length="315" mass="34984">MSFTGLPLDRPFNPALLLMEHDYPVGSIKRELSQTAPGPIIVSSRSPSPAPRSSKRSREQLFAALATGNFVTCKPRRIASADDLDERELKRCFEILHACGVATDPTATLASTKDTMGGFLDAVFRDWTGNLDDDDLARPAMDFVVREYISVGNICGEISYLTPWDLPPAYSCSFLGQPTNHRSSSSCAESTGCDTLVFALATYRSKVAQLEVGFCANEPPHYSSNEEEQLLCPMERADVRWDGGDWMSLLKAEMRRSCTTKIHRYNKHLAVWYARRLIREWAMGSPSMGEDKQVLSFVERESVDATFAMMGSGKA</sequence>
<dbReference type="EMBL" id="JAADYS010000036">
    <property type="protein sequence ID" value="KAF4472805.1"/>
    <property type="molecule type" value="Genomic_DNA"/>
</dbReference>
<dbReference type="Proteomes" id="UP000554235">
    <property type="component" value="Unassembled WGS sequence"/>
</dbReference>
<organism evidence="2 3">
    <name type="scientific">Fusarium albosuccineum</name>
    <dbReference type="NCBI Taxonomy" id="1237068"/>
    <lineage>
        <taxon>Eukaryota</taxon>
        <taxon>Fungi</taxon>
        <taxon>Dikarya</taxon>
        <taxon>Ascomycota</taxon>
        <taxon>Pezizomycotina</taxon>
        <taxon>Sordariomycetes</taxon>
        <taxon>Hypocreomycetidae</taxon>
        <taxon>Hypocreales</taxon>
        <taxon>Nectriaceae</taxon>
        <taxon>Fusarium</taxon>
        <taxon>Fusarium decemcellulare species complex</taxon>
    </lineage>
</organism>
<gene>
    <name evidence="2" type="ORF">FALBO_286</name>
</gene>
<reference evidence="2 3" key="1">
    <citation type="submission" date="2020-01" db="EMBL/GenBank/DDBJ databases">
        <title>Identification and distribution of gene clusters putatively required for synthesis of sphingolipid metabolism inhibitors in phylogenetically diverse species of the filamentous fungus Fusarium.</title>
        <authorList>
            <person name="Kim H.-S."/>
            <person name="Busman M."/>
            <person name="Brown D.W."/>
            <person name="Divon H."/>
            <person name="Uhlig S."/>
            <person name="Proctor R.H."/>
        </authorList>
    </citation>
    <scope>NUCLEOTIDE SEQUENCE [LARGE SCALE GENOMIC DNA]</scope>
    <source>
        <strain evidence="2 3">NRRL 20459</strain>
    </source>
</reference>
<feature type="region of interest" description="Disordered" evidence="1">
    <location>
        <begin position="36"/>
        <end position="57"/>
    </location>
</feature>
<keyword evidence="3" id="KW-1185">Reference proteome</keyword>
<accession>A0A8H4LRI6</accession>